<reference evidence="3 4" key="1">
    <citation type="submission" date="2015-03" db="EMBL/GenBank/DDBJ databases">
        <authorList>
            <person name="Urmite Genomes"/>
        </authorList>
    </citation>
    <scope>NUCLEOTIDE SEQUENCE [LARGE SCALE GENOMIC DNA]</scope>
    <source>
        <strain evidence="3 4">CSUR P1491</strain>
    </source>
</reference>
<dbReference type="InterPro" id="IPR029058">
    <property type="entry name" value="AB_hydrolase_fold"/>
</dbReference>
<dbReference type="Pfam" id="PF00561">
    <property type="entry name" value="Abhydrolase_1"/>
    <property type="match status" value="1"/>
</dbReference>
<dbReference type="GO" id="GO:0004806">
    <property type="term" value="F:triacylglycerol lipase activity"/>
    <property type="evidence" value="ECO:0007669"/>
    <property type="project" value="TreeGrafter"/>
</dbReference>
<protein>
    <submittedName>
        <fullName evidence="3">LipG</fullName>
    </submittedName>
</protein>
<dbReference type="PANTHER" id="PTHR43433:SF5">
    <property type="entry name" value="AB HYDROLASE-1 DOMAIN-CONTAINING PROTEIN"/>
    <property type="match status" value="1"/>
</dbReference>
<dbReference type="GO" id="GO:0046503">
    <property type="term" value="P:glycerolipid catabolic process"/>
    <property type="evidence" value="ECO:0007669"/>
    <property type="project" value="TreeGrafter"/>
</dbReference>
<dbReference type="RefSeq" id="WP_420845312.1">
    <property type="nucleotide sequence ID" value="NZ_CP092423.2"/>
</dbReference>
<accession>A0A0E4GVK8</accession>
<sequence>MEIRSGYASAGPAPSNPESDLKLYYEDMGDPEDPPVLLIMGLGAQLLLWRTEFCERLVGHGLRVIRYDNRDVGLSGKTERRSVGQSLITRLGRSWVGLRSKATYTLEDMADDAAAVLDHLDIEAAHVVGASMGGMIAQVFAAKFAHRTRTLGVLFSSNNSAFLPPPAPRALLALIKGPPPSSPRDVILDNAVRVSRIIGSPGYRIPDEQVRAEAAEGYDRNYYPQGIAGQFSAILGSGSLLHHDRRITAPTVVIHGRSDKLMRPFGGRAIARAISGARLVLFDGMGHDLPQQLWDPVIGVLTGNFAEAS</sequence>
<dbReference type="InterPro" id="IPR000073">
    <property type="entry name" value="AB_hydrolase_1"/>
</dbReference>
<dbReference type="Proteomes" id="UP000199251">
    <property type="component" value="Unassembled WGS sequence"/>
</dbReference>
<dbReference type="EMBL" id="CTEE01000001">
    <property type="protein sequence ID" value="CQD06271.1"/>
    <property type="molecule type" value="Genomic_DNA"/>
</dbReference>
<feature type="domain" description="AB hydrolase-1" evidence="2">
    <location>
        <begin position="34"/>
        <end position="288"/>
    </location>
</feature>
<feature type="region of interest" description="Disordered" evidence="1">
    <location>
        <begin position="1"/>
        <end position="22"/>
    </location>
</feature>
<evidence type="ECO:0000313" key="3">
    <source>
        <dbReference type="EMBL" id="CQD06271.1"/>
    </source>
</evidence>
<dbReference type="SUPFAM" id="SSF53474">
    <property type="entry name" value="alpha/beta-Hydrolases"/>
    <property type="match status" value="1"/>
</dbReference>
<organism evidence="3 4">
    <name type="scientific">Mycobacterium lentiflavum</name>
    <dbReference type="NCBI Taxonomy" id="141349"/>
    <lineage>
        <taxon>Bacteria</taxon>
        <taxon>Bacillati</taxon>
        <taxon>Actinomycetota</taxon>
        <taxon>Actinomycetes</taxon>
        <taxon>Mycobacteriales</taxon>
        <taxon>Mycobacteriaceae</taxon>
        <taxon>Mycobacterium</taxon>
        <taxon>Mycobacterium simiae complex</taxon>
    </lineage>
</organism>
<dbReference type="PANTHER" id="PTHR43433">
    <property type="entry name" value="HYDROLASE, ALPHA/BETA FOLD FAMILY PROTEIN"/>
    <property type="match status" value="1"/>
</dbReference>
<dbReference type="STRING" id="141349.BN1232_01082"/>
<evidence type="ECO:0000259" key="2">
    <source>
        <dbReference type="Pfam" id="PF00561"/>
    </source>
</evidence>
<dbReference type="InterPro" id="IPR050471">
    <property type="entry name" value="AB_hydrolase"/>
</dbReference>
<evidence type="ECO:0000256" key="1">
    <source>
        <dbReference type="SAM" id="MobiDB-lite"/>
    </source>
</evidence>
<dbReference type="AlphaFoldDB" id="A0A0E4GVK8"/>
<dbReference type="Gene3D" id="3.40.50.1820">
    <property type="entry name" value="alpha/beta hydrolase"/>
    <property type="match status" value="1"/>
</dbReference>
<gene>
    <name evidence="3" type="ORF">BN1232_01082</name>
</gene>
<name>A0A0E4GVK8_MYCLN</name>
<evidence type="ECO:0000313" key="4">
    <source>
        <dbReference type="Proteomes" id="UP000199251"/>
    </source>
</evidence>
<proteinExistence type="predicted"/>